<dbReference type="KEGG" id="cbp:EB354_19060"/>
<dbReference type="Proteomes" id="UP000190669">
    <property type="component" value="Unassembled WGS sequence"/>
</dbReference>
<accession>A0AAX2IH39</accession>
<name>A0AAX2IH39_9FLAO</name>
<reference evidence="3 5" key="2">
    <citation type="submission" date="2018-06" db="EMBL/GenBank/DDBJ databases">
        <authorList>
            <consortium name="Pathogen Informatics"/>
            <person name="Doyle S."/>
        </authorList>
    </citation>
    <scope>NUCLEOTIDE SEQUENCE [LARGE SCALE GENOMIC DNA]</scope>
    <source>
        <strain evidence="3 5">NCTC11212</strain>
    </source>
</reference>
<gene>
    <name evidence="3" type="ORF">NCTC11212_00790</name>
    <name evidence="2" type="ORF">SAMN05421800_101347</name>
</gene>
<proteinExistence type="predicted"/>
<comment type="caution">
    <text evidence="3">The sequence shown here is derived from an EMBL/GenBank/DDBJ whole genome shotgun (WGS) entry which is preliminary data.</text>
</comment>
<dbReference type="RefSeq" id="WP_079463605.1">
    <property type="nucleotide sequence ID" value="NZ_CP033934.1"/>
</dbReference>
<evidence type="ECO:0000313" key="3">
    <source>
        <dbReference type="EMBL" id="SQA87918.1"/>
    </source>
</evidence>
<dbReference type="AlphaFoldDB" id="A0AAX2IH39"/>
<dbReference type="Proteomes" id="UP000251937">
    <property type="component" value="Unassembled WGS sequence"/>
</dbReference>
<organism evidence="3 5">
    <name type="scientific">Chryseobacterium balustinum</name>
    <dbReference type="NCBI Taxonomy" id="246"/>
    <lineage>
        <taxon>Bacteria</taxon>
        <taxon>Pseudomonadati</taxon>
        <taxon>Bacteroidota</taxon>
        <taxon>Flavobacteriia</taxon>
        <taxon>Flavobacteriales</taxon>
        <taxon>Weeksellaceae</taxon>
        <taxon>Chryseobacterium group</taxon>
        <taxon>Chryseobacterium</taxon>
    </lineage>
</organism>
<reference evidence="2 4" key="1">
    <citation type="submission" date="2017-02" db="EMBL/GenBank/DDBJ databases">
        <authorList>
            <person name="Varghese N."/>
            <person name="Submissions S."/>
        </authorList>
    </citation>
    <scope>NUCLEOTIDE SEQUENCE [LARGE SCALE GENOMIC DNA]</scope>
    <source>
        <strain evidence="2 4">DSM 16775</strain>
    </source>
</reference>
<sequence length="254" mass="28589">MKFKTTLQLLILIITMISCHKASVAVDVSYDPETQKGILKVDDKFTFKLSEDSTSTTITITEGSHTFKLNNGKEFTQVISSKGGILNLSNEDFVVMSQPYGMDVENLSGLNANIDFTAGNHFVVIDSMLYYSKTDSLEEVSDARLKKALDMNKRLDGKGNYMKYHKPAKFIVKDWDFGLNQDFPKTIETRSSGGASAFNTLTYKTKVIPATLFKLYALMSPQYFVIRNLKDIESGKEDIKEDIGKTSKQMEFDQ</sequence>
<dbReference type="EMBL" id="UAVR01000005">
    <property type="protein sequence ID" value="SQA87918.1"/>
    <property type="molecule type" value="Genomic_DNA"/>
</dbReference>
<evidence type="ECO:0000313" key="2">
    <source>
        <dbReference type="EMBL" id="SKB38932.1"/>
    </source>
</evidence>
<protein>
    <recommendedName>
        <fullName evidence="6">DUF4369 domain-containing protein</fullName>
    </recommendedName>
</protein>
<evidence type="ECO:0008006" key="6">
    <source>
        <dbReference type="Google" id="ProtNLM"/>
    </source>
</evidence>
<dbReference type="EMBL" id="FUZE01000001">
    <property type="protein sequence ID" value="SKB38932.1"/>
    <property type="molecule type" value="Genomic_DNA"/>
</dbReference>
<feature type="signal peptide" evidence="1">
    <location>
        <begin position="1"/>
        <end position="22"/>
    </location>
</feature>
<evidence type="ECO:0000256" key="1">
    <source>
        <dbReference type="SAM" id="SignalP"/>
    </source>
</evidence>
<evidence type="ECO:0000313" key="5">
    <source>
        <dbReference type="Proteomes" id="UP000251937"/>
    </source>
</evidence>
<keyword evidence="1" id="KW-0732">Signal</keyword>
<evidence type="ECO:0000313" key="4">
    <source>
        <dbReference type="Proteomes" id="UP000190669"/>
    </source>
</evidence>
<dbReference type="PROSITE" id="PS51257">
    <property type="entry name" value="PROKAR_LIPOPROTEIN"/>
    <property type="match status" value="1"/>
</dbReference>
<feature type="chain" id="PRO_5043331960" description="DUF4369 domain-containing protein" evidence="1">
    <location>
        <begin position="23"/>
        <end position="254"/>
    </location>
</feature>
<keyword evidence="4" id="KW-1185">Reference proteome</keyword>